<dbReference type="Gene3D" id="1.10.260.40">
    <property type="entry name" value="lambda repressor-like DNA-binding domains"/>
    <property type="match status" value="1"/>
</dbReference>
<dbReference type="SUPFAM" id="SSF47413">
    <property type="entry name" value="lambda repressor-like DNA-binding domains"/>
    <property type="match status" value="1"/>
</dbReference>
<gene>
    <name evidence="5" type="ORF">GE300_00225</name>
</gene>
<dbReference type="Pfam" id="PF13407">
    <property type="entry name" value="Peripla_BP_4"/>
    <property type="match status" value="1"/>
</dbReference>
<accession>A0A6L5YUT0</accession>
<feature type="domain" description="HTH lacI-type" evidence="4">
    <location>
        <begin position="4"/>
        <end position="58"/>
    </location>
</feature>
<dbReference type="InterPro" id="IPR028082">
    <property type="entry name" value="Peripla_BP_I"/>
</dbReference>
<dbReference type="EMBL" id="WIND01000001">
    <property type="protein sequence ID" value="MSU88038.1"/>
    <property type="molecule type" value="Genomic_DNA"/>
</dbReference>
<reference evidence="5 6" key="1">
    <citation type="submission" date="2019-10" db="EMBL/GenBank/DDBJ databases">
        <title>Cognatihalovulum marinum gen. nov. sp. nov., a new member of the family Rhodobacteraceae isolated from deep seawater of the Northwest Indian Ocean.</title>
        <authorList>
            <person name="Ruan C."/>
            <person name="Wang J."/>
            <person name="Zheng X."/>
            <person name="Song L."/>
            <person name="Zhu Y."/>
            <person name="Huang Y."/>
            <person name="Lu Z."/>
            <person name="Du W."/>
            <person name="Huang L."/>
            <person name="Dai X."/>
        </authorList>
    </citation>
    <scope>NUCLEOTIDE SEQUENCE [LARGE SCALE GENOMIC DNA]</scope>
    <source>
        <strain evidence="5 6">2CG4</strain>
    </source>
</reference>
<dbReference type="RefSeq" id="WP_154443749.1">
    <property type="nucleotide sequence ID" value="NZ_WIND01000001.1"/>
</dbReference>
<dbReference type="InterPro" id="IPR000843">
    <property type="entry name" value="HTH_LacI"/>
</dbReference>
<dbReference type="AlphaFoldDB" id="A0A6L5YUT0"/>
<dbReference type="SUPFAM" id="SSF53822">
    <property type="entry name" value="Periplasmic binding protein-like I"/>
    <property type="match status" value="1"/>
</dbReference>
<dbReference type="InterPro" id="IPR025997">
    <property type="entry name" value="SBP_2_dom"/>
</dbReference>
<keyword evidence="6" id="KW-1185">Reference proteome</keyword>
<dbReference type="Proteomes" id="UP000474957">
    <property type="component" value="Unassembled WGS sequence"/>
</dbReference>
<evidence type="ECO:0000313" key="6">
    <source>
        <dbReference type="Proteomes" id="UP000474957"/>
    </source>
</evidence>
<dbReference type="Pfam" id="PF00356">
    <property type="entry name" value="LacI"/>
    <property type="match status" value="1"/>
</dbReference>
<dbReference type="PROSITE" id="PS50932">
    <property type="entry name" value="HTH_LACI_2"/>
    <property type="match status" value="1"/>
</dbReference>
<dbReference type="InterPro" id="IPR010982">
    <property type="entry name" value="Lambda_DNA-bd_dom_sf"/>
</dbReference>
<dbReference type="PROSITE" id="PS00356">
    <property type="entry name" value="HTH_LACI_1"/>
    <property type="match status" value="1"/>
</dbReference>
<dbReference type="GO" id="GO:0003700">
    <property type="term" value="F:DNA-binding transcription factor activity"/>
    <property type="evidence" value="ECO:0007669"/>
    <property type="project" value="TreeGrafter"/>
</dbReference>
<dbReference type="Gene3D" id="3.40.50.2300">
    <property type="match status" value="2"/>
</dbReference>
<evidence type="ECO:0000313" key="5">
    <source>
        <dbReference type="EMBL" id="MSU88038.1"/>
    </source>
</evidence>
<evidence type="ECO:0000259" key="4">
    <source>
        <dbReference type="PROSITE" id="PS50932"/>
    </source>
</evidence>
<dbReference type="PANTHER" id="PTHR30146">
    <property type="entry name" value="LACI-RELATED TRANSCRIPTIONAL REPRESSOR"/>
    <property type="match status" value="1"/>
</dbReference>
<keyword evidence="2" id="KW-0238">DNA-binding</keyword>
<evidence type="ECO:0000256" key="1">
    <source>
        <dbReference type="ARBA" id="ARBA00023015"/>
    </source>
</evidence>
<evidence type="ECO:0000256" key="3">
    <source>
        <dbReference type="ARBA" id="ARBA00023163"/>
    </source>
</evidence>
<sequence>MRKPTLHDVAAAAGVSYATADRVLNARGNVSARAEAQVRAAIARLGYRRDVHAANLSRRRVYRFRFLLPSGDHGFFRSLRQSVLAEQAARAQDRVAVSLDAVPAFDGAALAGALARLTAESCDCVAFLGVDDPEVAAQVARLSDAGVAVLTVVSDIPSPARAAYVGIDNIGAGRTAGRLMALGHRGRAGRILPLIGTRAAQDHAQRLAGVAQVLDAAAGIALLPAVETRDDPARMRAAVAQALADAARPTGLYSAGAGNRGLVQAVAALDPAARPLVIVHELVPHSRAALEAGLIDAVIDQKPAEEVAAALDIMRALADGLPVPPAPGITPTIYVKDNLPAQPAPAPRGDDP</sequence>
<name>A0A6L5YUT0_9RHOB</name>
<keyword evidence="1" id="KW-0805">Transcription regulation</keyword>
<dbReference type="GO" id="GO:0000976">
    <property type="term" value="F:transcription cis-regulatory region binding"/>
    <property type="evidence" value="ECO:0007669"/>
    <property type="project" value="TreeGrafter"/>
</dbReference>
<dbReference type="PANTHER" id="PTHR30146:SF152">
    <property type="entry name" value="TRANSCRIPTIONAL REGULATORY PROTEIN"/>
    <property type="match status" value="1"/>
</dbReference>
<dbReference type="CDD" id="cd06307">
    <property type="entry name" value="PBP1_sugar_binding"/>
    <property type="match status" value="1"/>
</dbReference>
<comment type="caution">
    <text evidence="5">The sequence shown here is derived from an EMBL/GenBank/DDBJ whole genome shotgun (WGS) entry which is preliminary data.</text>
</comment>
<dbReference type="CDD" id="cd01392">
    <property type="entry name" value="HTH_LacI"/>
    <property type="match status" value="1"/>
</dbReference>
<organism evidence="5 6">
    <name type="scientific">Halovulum marinum</name>
    <dbReference type="NCBI Taxonomy" id="2662447"/>
    <lineage>
        <taxon>Bacteria</taxon>
        <taxon>Pseudomonadati</taxon>
        <taxon>Pseudomonadota</taxon>
        <taxon>Alphaproteobacteria</taxon>
        <taxon>Rhodobacterales</taxon>
        <taxon>Paracoccaceae</taxon>
        <taxon>Halovulum</taxon>
    </lineage>
</organism>
<protein>
    <submittedName>
        <fullName evidence="5">Substrate-binding domain-containing protein</fullName>
    </submittedName>
</protein>
<keyword evidence="3" id="KW-0804">Transcription</keyword>
<dbReference type="SMART" id="SM00354">
    <property type="entry name" value="HTH_LACI"/>
    <property type="match status" value="1"/>
</dbReference>
<evidence type="ECO:0000256" key="2">
    <source>
        <dbReference type="ARBA" id="ARBA00023125"/>
    </source>
</evidence>
<proteinExistence type="predicted"/>